<keyword evidence="5" id="KW-1185">Reference proteome</keyword>
<dbReference type="Proteomes" id="UP001185659">
    <property type="component" value="Unassembled WGS sequence"/>
</dbReference>
<dbReference type="Pfam" id="PF02734">
    <property type="entry name" value="Dak2"/>
    <property type="match status" value="1"/>
</dbReference>
<feature type="domain" description="DhaL" evidence="3">
    <location>
        <begin position="5"/>
        <end position="197"/>
    </location>
</feature>
<dbReference type="SMART" id="SM01120">
    <property type="entry name" value="Dak2"/>
    <property type="match status" value="1"/>
</dbReference>
<evidence type="ECO:0000313" key="4">
    <source>
        <dbReference type="EMBL" id="MDV6225340.1"/>
    </source>
</evidence>
<keyword evidence="1" id="KW-0808">Transferase</keyword>
<dbReference type="EMBL" id="JAWLIP010000001">
    <property type="protein sequence ID" value="MDV6225340.1"/>
    <property type="molecule type" value="Genomic_DNA"/>
</dbReference>
<organism evidence="4 5">
    <name type="scientific">Nitratireductor aquimarinus</name>
    <dbReference type="NCBI Taxonomy" id="889300"/>
    <lineage>
        <taxon>Bacteria</taxon>
        <taxon>Pseudomonadati</taxon>
        <taxon>Pseudomonadota</taxon>
        <taxon>Alphaproteobacteria</taxon>
        <taxon>Hyphomicrobiales</taxon>
        <taxon>Phyllobacteriaceae</taxon>
        <taxon>Nitratireductor</taxon>
    </lineage>
</organism>
<keyword evidence="2 4" id="KW-0418">Kinase</keyword>
<dbReference type="PROSITE" id="PS51480">
    <property type="entry name" value="DHAL"/>
    <property type="match status" value="1"/>
</dbReference>
<dbReference type="InterPro" id="IPR050861">
    <property type="entry name" value="Dihydroxyacetone_Kinase"/>
</dbReference>
<dbReference type="InterPro" id="IPR036117">
    <property type="entry name" value="DhaL_dom_sf"/>
</dbReference>
<reference evidence="4 5" key="1">
    <citation type="submission" date="2023-10" db="EMBL/GenBank/DDBJ databases">
        <authorList>
            <person name="Venkata Ramana C."/>
            <person name="Sasikala C."/>
            <person name="Dhurka M."/>
        </authorList>
    </citation>
    <scope>NUCLEOTIDE SEQUENCE [LARGE SCALE GENOMIC DNA]</scope>
    <source>
        <strain evidence="4 5">KCTC 32151</strain>
    </source>
</reference>
<dbReference type="PANTHER" id="PTHR28629">
    <property type="entry name" value="TRIOKINASE/FMN CYCLASE"/>
    <property type="match status" value="1"/>
</dbReference>
<dbReference type="InterPro" id="IPR004007">
    <property type="entry name" value="DhaL_dom"/>
</dbReference>
<evidence type="ECO:0000313" key="5">
    <source>
        <dbReference type="Proteomes" id="UP001185659"/>
    </source>
</evidence>
<comment type="caution">
    <text evidence="4">The sequence shown here is derived from an EMBL/GenBank/DDBJ whole genome shotgun (WGS) entry which is preliminary data.</text>
</comment>
<dbReference type="SUPFAM" id="SSF101473">
    <property type="entry name" value="DhaL-like"/>
    <property type="match status" value="1"/>
</dbReference>
<sequence length="198" mass="20285">MIDSSAIAKALNGIAAHTATASEELCSADGALGDGDLGITVSKGFAEAAETELPDDVGMALFAVAKAFQRVSSSSYGTLLATGFMATAKLEKGKTEIAPDDIPGLVAAARDAMMARGKGNLGDKTVLDSLDAIAEALEGATPETMVDTAITAASDAVEQFRNQPNRLGRARMFGEKSIGLADPGQLAFLRIVEGLKHG</sequence>
<proteinExistence type="predicted"/>
<name>A0ABU4AGG2_9HYPH</name>
<dbReference type="GO" id="GO:0016301">
    <property type="term" value="F:kinase activity"/>
    <property type="evidence" value="ECO:0007669"/>
    <property type="project" value="UniProtKB-KW"/>
</dbReference>
<evidence type="ECO:0000256" key="2">
    <source>
        <dbReference type="ARBA" id="ARBA00022777"/>
    </source>
</evidence>
<protein>
    <submittedName>
        <fullName evidence="4">Dihydroxyacetone kinase subunit L</fullName>
    </submittedName>
</protein>
<dbReference type="RefSeq" id="WP_317560455.1">
    <property type="nucleotide sequence ID" value="NZ_JAWLIP010000001.1"/>
</dbReference>
<dbReference type="PANTHER" id="PTHR28629:SF4">
    <property type="entry name" value="TRIOKINASE_FMN CYCLASE"/>
    <property type="match status" value="1"/>
</dbReference>
<dbReference type="Gene3D" id="1.25.40.340">
    <property type="match status" value="1"/>
</dbReference>
<evidence type="ECO:0000259" key="3">
    <source>
        <dbReference type="PROSITE" id="PS51480"/>
    </source>
</evidence>
<gene>
    <name evidence="4" type="ORF">R2G56_03490</name>
</gene>
<accession>A0ABU4AGG2</accession>
<evidence type="ECO:0000256" key="1">
    <source>
        <dbReference type="ARBA" id="ARBA00022679"/>
    </source>
</evidence>